<accession>A0A445JKY9</accession>
<proteinExistence type="predicted"/>
<organism evidence="5 6">
    <name type="scientific">Glycine soja</name>
    <name type="common">Wild soybean</name>
    <dbReference type="NCBI Taxonomy" id="3848"/>
    <lineage>
        <taxon>Eukaryota</taxon>
        <taxon>Viridiplantae</taxon>
        <taxon>Streptophyta</taxon>
        <taxon>Embryophyta</taxon>
        <taxon>Tracheophyta</taxon>
        <taxon>Spermatophyta</taxon>
        <taxon>Magnoliopsida</taxon>
        <taxon>eudicotyledons</taxon>
        <taxon>Gunneridae</taxon>
        <taxon>Pentapetalae</taxon>
        <taxon>rosids</taxon>
        <taxon>fabids</taxon>
        <taxon>Fabales</taxon>
        <taxon>Fabaceae</taxon>
        <taxon>Papilionoideae</taxon>
        <taxon>50 kb inversion clade</taxon>
        <taxon>NPAAA clade</taxon>
        <taxon>indigoferoid/millettioid clade</taxon>
        <taxon>Phaseoleae</taxon>
        <taxon>Glycine</taxon>
        <taxon>Glycine subgen. Soja</taxon>
    </lineage>
</organism>
<evidence type="ECO:0000256" key="2">
    <source>
        <dbReference type="ARBA" id="ARBA00022737"/>
    </source>
</evidence>
<name>A0A445JKY9_GLYSO</name>
<evidence type="ECO:0000313" key="5">
    <source>
        <dbReference type="EMBL" id="RZB99146.1"/>
    </source>
</evidence>
<dbReference type="PANTHER" id="PTHR18849:SF0">
    <property type="entry name" value="CILIA- AND FLAGELLA-ASSOCIATED PROTEIN 410-RELATED"/>
    <property type="match status" value="1"/>
</dbReference>
<gene>
    <name evidence="5" type="ORF">D0Y65_021857</name>
</gene>
<comment type="caution">
    <text evidence="5">The sequence shown here is derived from an EMBL/GenBank/DDBJ whole genome shotgun (WGS) entry which is preliminary data.</text>
</comment>
<keyword evidence="6" id="KW-1185">Reference proteome</keyword>
<dbReference type="SUPFAM" id="SSF52058">
    <property type="entry name" value="L domain-like"/>
    <property type="match status" value="1"/>
</dbReference>
<dbReference type="GO" id="GO:0005525">
    <property type="term" value="F:GTP binding"/>
    <property type="evidence" value="ECO:0007669"/>
    <property type="project" value="UniProtKB-KW"/>
</dbReference>
<dbReference type="InterPro" id="IPR037103">
    <property type="entry name" value="Tubulin/FtsZ-like_C"/>
</dbReference>
<reference evidence="5 6" key="1">
    <citation type="submission" date="2018-09" db="EMBL/GenBank/DDBJ databases">
        <title>A high-quality reference genome of wild soybean provides a powerful tool to mine soybean genomes.</title>
        <authorList>
            <person name="Xie M."/>
            <person name="Chung C.Y.L."/>
            <person name="Li M.-W."/>
            <person name="Wong F.-L."/>
            <person name="Chan T.-F."/>
            <person name="Lam H.-M."/>
        </authorList>
    </citation>
    <scope>NUCLEOTIDE SEQUENCE [LARGE SCALE GENOMIC DNA]</scope>
    <source>
        <strain evidence="6">cv. W05</strain>
        <tissue evidence="5">Hypocotyl of etiolated seedlings</tissue>
    </source>
</reference>
<dbReference type="SUPFAM" id="SSF55307">
    <property type="entry name" value="Tubulin C-terminal domain-like"/>
    <property type="match status" value="1"/>
</dbReference>
<dbReference type="InterPro" id="IPR032675">
    <property type="entry name" value="LRR_dom_sf"/>
</dbReference>
<evidence type="ECO:0000256" key="4">
    <source>
        <dbReference type="ARBA" id="ARBA00023134"/>
    </source>
</evidence>
<dbReference type="Proteomes" id="UP000289340">
    <property type="component" value="Chromosome 8"/>
</dbReference>
<dbReference type="Gene3D" id="3.80.10.10">
    <property type="entry name" value="Ribonuclease Inhibitor"/>
    <property type="match status" value="1"/>
</dbReference>
<dbReference type="Gene3D" id="3.30.1330.20">
    <property type="entry name" value="Tubulin/FtsZ, C-terminal domain"/>
    <property type="match status" value="1"/>
</dbReference>
<dbReference type="PANTHER" id="PTHR18849">
    <property type="entry name" value="LEUCINE RICH REPEAT PROTEIN"/>
    <property type="match status" value="1"/>
</dbReference>
<keyword evidence="4" id="KW-0342">GTP-binding</keyword>
<dbReference type="AlphaFoldDB" id="A0A445JKY9"/>
<dbReference type="InterPro" id="IPR008280">
    <property type="entry name" value="Tub_FtsZ_C"/>
</dbReference>
<evidence type="ECO:0000256" key="1">
    <source>
        <dbReference type="ARBA" id="ARBA00022614"/>
    </source>
</evidence>
<keyword evidence="1" id="KW-0433">Leucine-rich repeat</keyword>
<evidence type="ECO:0000313" key="6">
    <source>
        <dbReference type="Proteomes" id="UP000289340"/>
    </source>
</evidence>
<keyword evidence="3" id="KW-0547">Nucleotide-binding</keyword>
<keyword evidence="2" id="KW-0677">Repeat</keyword>
<evidence type="ECO:0000256" key="3">
    <source>
        <dbReference type="ARBA" id="ARBA00022741"/>
    </source>
</evidence>
<protein>
    <submittedName>
        <fullName evidence="5">Protein phosphatase 1 regulatory inhibitor subunit PPP1R7-like isoform A</fullName>
    </submittedName>
</protein>
<dbReference type="EMBL" id="QZWG01000008">
    <property type="protein sequence ID" value="RZB99146.1"/>
    <property type="molecule type" value="Genomic_DNA"/>
</dbReference>
<sequence>MKEEESIVVLVEDEDVPSSTLLDLTSYQLHDLDLVELPPCLTVNRLSMLDLRIGNSPFSLRQNLITNAVVLPFFSQNGLSTLENIPDVGVFKKLLVFNVAFNEISSLHGFSRVSDTLKELYVSKNEVAKIEEIEHFHQLQLLELGSNKLWSPLCSAESCTLSACAHYVTTRLLTTRRHALNVPPPPSFLIPRSRPVYSKTSQSNEADETTNKVRMRIGFPITCHGQESRNRAACQRIPHRVWTDEEGVEHVEELKWMRKTREERKIQKSLLVKEVVGLLLRLYIYIYKGHWSEVNTAAEVIYDLVDPTANLIFGAVIDPSLSGQDIDVLNGDNMG</sequence>